<feature type="chain" id="PRO_5034630748" evidence="7">
    <location>
        <begin position="20"/>
        <end position="390"/>
    </location>
</feature>
<evidence type="ECO:0000256" key="7">
    <source>
        <dbReference type="SAM" id="SignalP"/>
    </source>
</evidence>
<dbReference type="GO" id="GO:0032819">
    <property type="term" value="P:positive regulation of natural killer cell proliferation"/>
    <property type="evidence" value="ECO:0007669"/>
    <property type="project" value="Ensembl"/>
</dbReference>
<reference evidence="9 10" key="1">
    <citation type="submission" date="2018-10" db="EMBL/GenBank/DDBJ databases">
        <title>Improved assembly of the deer mouse Peromyscus maniculatus genome.</title>
        <authorList>
            <person name="Lassance J.-M."/>
            <person name="Hoekstra H.E."/>
        </authorList>
    </citation>
    <scope>NUCLEOTIDE SEQUENCE [LARGE SCALE GENOMIC DNA]</scope>
</reference>
<feature type="transmembrane region" description="Helical" evidence="6">
    <location>
        <begin position="221"/>
        <end position="245"/>
    </location>
</feature>
<dbReference type="Pfam" id="PF11465">
    <property type="entry name" value="Receptor_2B4"/>
    <property type="match status" value="1"/>
</dbReference>
<proteinExistence type="predicted"/>
<keyword evidence="10" id="KW-1185">Reference proteome</keyword>
<evidence type="ECO:0000259" key="8">
    <source>
        <dbReference type="Pfam" id="PF11465"/>
    </source>
</evidence>
<reference evidence="9" key="2">
    <citation type="submission" date="2025-08" db="UniProtKB">
        <authorList>
            <consortium name="Ensembl"/>
        </authorList>
    </citation>
    <scope>IDENTIFICATION</scope>
</reference>
<feature type="compositionally biased region" description="Polar residues" evidence="5">
    <location>
        <begin position="274"/>
        <end position="289"/>
    </location>
</feature>
<keyword evidence="4" id="KW-0325">Glycoprotein</keyword>
<comment type="subcellular location">
    <subcellularLocation>
        <location evidence="1">Membrane</location>
    </subcellularLocation>
</comment>
<evidence type="ECO:0000256" key="6">
    <source>
        <dbReference type="SAM" id="Phobius"/>
    </source>
</evidence>
<dbReference type="Ensembl" id="ENSPEMT00000026088.2">
    <property type="protein sequence ID" value="ENSPEMP00000021726.2"/>
    <property type="gene ID" value="ENSPEMG00000019280.2"/>
</dbReference>
<dbReference type="Proteomes" id="UP000694547">
    <property type="component" value="Chromosome 11"/>
</dbReference>
<dbReference type="Pfam" id="PF13895">
    <property type="entry name" value="Ig_2"/>
    <property type="match status" value="1"/>
</dbReference>
<evidence type="ECO:0000256" key="5">
    <source>
        <dbReference type="SAM" id="MobiDB-lite"/>
    </source>
</evidence>
<dbReference type="GeneTree" id="ENSGT01030000234540"/>
<dbReference type="SUPFAM" id="SSF48726">
    <property type="entry name" value="Immunoglobulin"/>
    <property type="match status" value="2"/>
</dbReference>
<dbReference type="GO" id="GO:0042288">
    <property type="term" value="F:MHC class I protein binding"/>
    <property type="evidence" value="ECO:0007669"/>
    <property type="project" value="TreeGrafter"/>
</dbReference>
<reference evidence="9" key="3">
    <citation type="submission" date="2025-09" db="UniProtKB">
        <authorList>
            <consortium name="Ensembl"/>
        </authorList>
    </citation>
    <scope>IDENTIFICATION</scope>
</reference>
<accession>A0A8C8TZI2</accession>
<dbReference type="PANTHER" id="PTHR12080">
    <property type="entry name" value="SIGNALING LYMPHOCYTIC ACTIVATION MOLECULE"/>
    <property type="match status" value="1"/>
</dbReference>
<protein>
    <submittedName>
        <fullName evidence="9">CD244 molecule A</fullName>
    </submittedName>
</protein>
<evidence type="ECO:0000313" key="9">
    <source>
        <dbReference type="Ensembl" id="ENSPEMP00000021726.2"/>
    </source>
</evidence>
<dbReference type="GO" id="GO:0009897">
    <property type="term" value="C:external side of plasma membrane"/>
    <property type="evidence" value="ECO:0007669"/>
    <property type="project" value="Ensembl"/>
</dbReference>
<feature type="region of interest" description="Disordered" evidence="5">
    <location>
        <begin position="340"/>
        <end position="360"/>
    </location>
</feature>
<dbReference type="InterPro" id="IPR036179">
    <property type="entry name" value="Ig-like_dom_sf"/>
</dbReference>
<feature type="signal peptide" evidence="7">
    <location>
        <begin position="1"/>
        <end position="19"/>
    </location>
</feature>
<evidence type="ECO:0000313" key="10">
    <source>
        <dbReference type="Proteomes" id="UP000694547"/>
    </source>
</evidence>
<dbReference type="GO" id="GO:0002323">
    <property type="term" value="P:natural killer cell activation involved in immune response"/>
    <property type="evidence" value="ECO:0007669"/>
    <property type="project" value="Ensembl"/>
</dbReference>
<dbReference type="InterPro" id="IPR015631">
    <property type="entry name" value="CD2/SLAM_rcpt"/>
</dbReference>
<dbReference type="GO" id="GO:2000566">
    <property type="term" value="P:positive regulation of CD8-positive, alpha-beta T cell proliferation"/>
    <property type="evidence" value="ECO:0007669"/>
    <property type="project" value="Ensembl"/>
</dbReference>
<organism evidence="9 10">
    <name type="scientific">Peromyscus maniculatus bairdii</name>
    <name type="common">Prairie deer mouse</name>
    <dbReference type="NCBI Taxonomy" id="230844"/>
    <lineage>
        <taxon>Eukaryota</taxon>
        <taxon>Metazoa</taxon>
        <taxon>Chordata</taxon>
        <taxon>Craniata</taxon>
        <taxon>Vertebrata</taxon>
        <taxon>Euteleostomi</taxon>
        <taxon>Mammalia</taxon>
        <taxon>Eutheria</taxon>
        <taxon>Euarchontoglires</taxon>
        <taxon>Glires</taxon>
        <taxon>Rodentia</taxon>
        <taxon>Myomorpha</taxon>
        <taxon>Muroidea</taxon>
        <taxon>Cricetidae</taxon>
        <taxon>Neotominae</taxon>
        <taxon>Peromyscus</taxon>
    </lineage>
</organism>
<dbReference type="Gene3D" id="2.60.40.10">
    <property type="entry name" value="Immunoglobulins"/>
    <property type="match status" value="2"/>
</dbReference>
<dbReference type="InterPro" id="IPR013783">
    <property type="entry name" value="Ig-like_fold"/>
</dbReference>
<dbReference type="PANTHER" id="PTHR12080:SF56">
    <property type="entry name" value="NATURAL KILLER CELL RECEPTOR 2B4"/>
    <property type="match status" value="1"/>
</dbReference>
<dbReference type="InterPro" id="IPR024303">
    <property type="entry name" value="NK_rcpt_2B4_Ig_dom"/>
</dbReference>
<evidence type="ECO:0000256" key="3">
    <source>
        <dbReference type="ARBA" id="ARBA00023136"/>
    </source>
</evidence>
<feature type="region of interest" description="Disordered" evidence="5">
    <location>
        <begin position="274"/>
        <end position="320"/>
    </location>
</feature>
<name>A0A8C8TZI2_PERMB</name>
<keyword evidence="3 6" id="KW-0472">Membrane</keyword>
<evidence type="ECO:0000256" key="4">
    <source>
        <dbReference type="ARBA" id="ARBA00023180"/>
    </source>
</evidence>
<sequence length="390" mass="44002">MLGQAVLLALFLFLRGHQGYGCLDSTEDITSTSGKLVWLKPSNIQTKNVTVRWKIQLGSSGKKEILTWKSDQNHLSFLFNNIYYFNTSDFTLGLKSAKLNDSGLYELETTKSSGAVCTKKFQILILDHVEKPCLQGEWKWEDGMCRLFLDCLVPKDDNVSYALYRGSKLISNRRNFTYLKNQTDSSIVHIYTCTVRNQVSSANSTLNLTQGCQSVTENVPFLPFLVVIVILVILFLSAVICFCMWDKKKKQSQSGPHESSTVYDYVDDPQVRANQVGQSGNSRSPSAVQESERGQREADRCLSEMPEQNPPGDGGTIYSMIQYKPSDSASQDKYTLYSVIQPSRKSGSKKRKQNPPSNCTVYEEVGKQCFKARSPARLSRRELENFDVYP</sequence>
<evidence type="ECO:0000256" key="1">
    <source>
        <dbReference type="ARBA" id="ARBA00004370"/>
    </source>
</evidence>
<feature type="compositionally biased region" description="Basic and acidic residues" evidence="5">
    <location>
        <begin position="290"/>
        <end position="302"/>
    </location>
</feature>
<keyword evidence="2 7" id="KW-0732">Signal</keyword>
<feature type="domain" description="Natural killer cell receptor 2B4 immunoglobulin" evidence="8">
    <location>
        <begin position="22"/>
        <end position="127"/>
    </location>
</feature>
<keyword evidence="6" id="KW-1133">Transmembrane helix</keyword>
<dbReference type="AlphaFoldDB" id="A0A8C8TZI2"/>
<dbReference type="GO" id="GO:0001773">
    <property type="term" value="P:myeloid dendritic cell activation"/>
    <property type="evidence" value="ECO:0007669"/>
    <property type="project" value="Ensembl"/>
</dbReference>
<evidence type="ECO:0000256" key="2">
    <source>
        <dbReference type="ARBA" id="ARBA00022729"/>
    </source>
</evidence>
<keyword evidence="6" id="KW-0812">Transmembrane</keyword>